<dbReference type="AlphaFoldDB" id="A0A9Q0YS82"/>
<protein>
    <submittedName>
        <fullName evidence="1">Uncharacterized protein</fullName>
    </submittedName>
</protein>
<evidence type="ECO:0000313" key="2">
    <source>
        <dbReference type="Proteomes" id="UP001152320"/>
    </source>
</evidence>
<evidence type="ECO:0000313" key="1">
    <source>
        <dbReference type="EMBL" id="KAJ8026580.1"/>
    </source>
</evidence>
<accession>A0A9Q0YS82</accession>
<sequence>MGGCVSVNGCFVTLCSLTRYLKKESSDGSQPWYIDAPYEEKEPYCFWWGQRSSGVIGGHRGQTLETFLIRYLQMRLKDTIGPLQRLEMYFCFFLRFVNTRMHYNLNNGHEMEWRKPVTNVSFNKTKVKARAVALVLDRIFPVDFLICFTTFCKVHFRLSGEP</sequence>
<keyword evidence="2" id="KW-1185">Reference proteome</keyword>
<name>A0A9Q0YS82_HOLLE</name>
<proteinExistence type="predicted"/>
<comment type="caution">
    <text evidence="1">The sequence shown here is derived from an EMBL/GenBank/DDBJ whole genome shotgun (WGS) entry which is preliminary data.</text>
</comment>
<dbReference type="EMBL" id="JAIZAY010000016">
    <property type="protein sequence ID" value="KAJ8026580.1"/>
    <property type="molecule type" value="Genomic_DNA"/>
</dbReference>
<organism evidence="1 2">
    <name type="scientific">Holothuria leucospilota</name>
    <name type="common">Black long sea cucumber</name>
    <name type="synonym">Mertensiothuria leucospilota</name>
    <dbReference type="NCBI Taxonomy" id="206669"/>
    <lineage>
        <taxon>Eukaryota</taxon>
        <taxon>Metazoa</taxon>
        <taxon>Echinodermata</taxon>
        <taxon>Eleutherozoa</taxon>
        <taxon>Echinozoa</taxon>
        <taxon>Holothuroidea</taxon>
        <taxon>Aspidochirotacea</taxon>
        <taxon>Aspidochirotida</taxon>
        <taxon>Holothuriidae</taxon>
        <taxon>Holothuria</taxon>
    </lineage>
</organism>
<gene>
    <name evidence="1" type="ORF">HOLleu_31456</name>
</gene>
<dbReference type="Proteomes" id="UP001152320">
    <property type="component" value="Chromosome 16"/>
</dbReference>
<reference evidence="1" key="1">
    <citation type="submission" date="2021-10" db="EMBL/GenBank/DDBJ databases">
        <title>Tropical sea cucumber genome reveals ecological adaptation and Cuvierian tubules defense mechanism.</title>
        <authorList>
            <person name="Chen T."/>
        </authorList>
    </citation>
    <scope>NUCLEOTIDE SEQUENCE</scope>
    <source>
        <strain evidence="1">Nanhai2018</strain>
        <tissue evidence="1">Muscle</tissue>
    </source>
</reference>